<dbReference type="Proteomes" id="UP000236291">
    <property type="component" value="Unassembled WGS sequence"/>
</dbReference>
<gene>
    <name evidence="1" type="ORF">L195_g025266</name>
</gene>
<reference evidence="1 2" key="2">
    <citation type="journal article" date="2017" name="Front. Plant Sci.">
        <title>Gene Classification and Mining of Molecular Markers Useful in Red Clover (Trifolium pratense) Breeding.</title>
        <authorList>
            <person name="Istvanek J."/>
            <person name="Dluhosova J."/>
            <person name="Dluhos P."/>
            <person name="Patkova L."/>
            <person name="Nedelnik J."/>
            <person name="Repkova J."/>
        </authorList>
    </citation>
    <scope>NUCLEOTIDE SEQUENCE [LARGE SCALE GENOMIC DNA]</scope>
    <source>
        <strain evidence="2">cv. Tatra</strain>
        <tissue evidence="1">Young leaves</tissue>
    </source>
</reference>
<protein>
    <recommendedName>
        <fullName evidence="3">SAM domain-containing protein</fullName>
    </recommendedName>
</protein>
<organism evidence="1 2">
    <name type="scientific">Trifolium pratense</name>
    <name type="common">Red clover</name>
    <dbReference type="NCBI Taxonomy" id="57577"/>
    <lineage>
        <taxon>Eukaryota</taxon>
        <taxon>Viridiplantae</taxon>
        <taxon>Streptophyta</taxon>
        <taxon>Embryophyta</taxon>
        <taxon>Tracheophyta</taxon>
        <taxon>Spermatophyta</taxon>
        <taxon>Magnoliopsida</taxon>
        <taxon>eudicotyledons</taxon>
        <taxon>Gunneridae</taxon>
        <taxon>Pentapetalae</taxon>
        <taxon>rosids</taxon>
        <taxon>fabids</taxon>
        <taxon>Fabales</taxon>
        <taxon>Fabaceae</taxon>
        <taxon>Papilionoideae</taxon>
        <taxon>50 kb inversion clade</taxon>
        <taxon>NPAAA clade</taxon>
        <taxon>Hologalegina</taxon>
        <taxon>IRL clade</taxon>
        <taxon>Trifolieae</taxon>
        <taxon>Trifolium</taxon>
    </lineage>
</organism>
<dbReference type="InterPro" id="IPR013761">
    <property type="entry name" value="SAM/pointed_sf"/>
</dbReference>
<dbReference type="AlphaFoldDB" id="A0A2K3NG07"/>
<evidence type="ECO:0000313" key="2">
    <source>
        <dbReference type="Proteomes" id="UP000236291"/>
    </source>
</evidence>
<reference evidence="1 2" key="1">
    <citation type="journal article" date="2014" name="Am. J. Bot.">
        <title>Genome assembly and annotation for red clover (Trifolium pratense; Fabaceae).</title>
        <authorList>
            <person name="Istvanek J."/>
            <person name="Jaros M."/>
            <person name="Krenek A."/>
            <person name="Repkova J."/>
        </authorList>
    </citation>
    <scope>NUCLEOTIDE SEQUENCE [LARGE SCALE GENOMIC DNA]</scope>
    <source>
        <strain evidence="2">cv. Tatra</strain>
        <tissue evidence="1">Young leaves</tissue>
    </source>
</reference>
<accession>A0A2K3NG07</accession>
<comment type="caution">
    <text evidence="1">The sequence shown here is derived from an EMBL/GenBank/DDBJ whole genome shotgun (WGS) entry which is preliminary data.</text>
</comment>
<dbReference type="EMBL" id="ASHM01020754">
    <property type="protein sequence ID" value="PNY01963.1"/>
    <property type="molecule type" value="Genomic_DNA"/>
</dbReference>
<proteinExistence type="predicted"/>
<name>A0A2K3NG07_TRIPR</name>
<sequence length="130" mass="14486">MFHTPVLDFAKDESEVDMTALRQMGENDLKELGIPMSLPKFKRCLRSLQISPFLILSQYPVSVEIRLLTGRDYISCGLSCTGPIMPRLSFVLSIILSKSNPGVPVVATGMIKAGPRKKLLLALMPRKRQQ</sequence>
<evidence type="ECO:0008006" key="3">
    <source>
        <dbReference type="Google" id="ProtNLM"/>
    </source>
</evidence>
<dbReference type="Gene3D" id="1.10.150.50">
    <property type="entry name" value="Transcription Factor, Ets-1"/>
    <property type="match status" value="1"/>
</dbReference>
<evidence type="ECO:0000313" key="1">
    <source>
        <dbReference type="EMBL" id="PNY01963.1"/>
    </source>
</evidence>